<dbReference type="AlphaFoldDB" id="A0AA45C6Z0"/>
<dbReference type="InterPro" id="IPR013011">
    <property type="entry name" value="PTS_EIIB_2"/>
</dbReference>
<accession>A0AA45C6Z0</accession>
<dbReference type="PANTHER" id="PTHR30185:SF12">
    <property type="entry name" value="TRANSCRIPTIONAL REGULATOR MANR"/>
    <property type="match status" value="1"/>
</dbReference>
<dbReference type="InterPro" id="IPR016152">
    <property type="entry name" value="PTrfase/Anion_transptr"/>
</dbReference>
<reference evidence="4 5" key="1">
    <citation type="submission" date="2018-05" db="EMBL/GenBank/DDBJ databases">
        <title>Genomic Encyclopedia of Type Strains, Phase IV (KMG-IV): sequencing the most valuable type-strain genomes for metagenomic binning, comparative biology and taxonomic classification.</title>
        <authorList>
            <person name="Goeker M."/>
        </authorList>
    </citation>
    <scope>NUCLEOTIDE SEQUENCE [LARGE SCALE GENOMIC DNA]</scope>
    <source>
        <strain evidence="4 5">DSM 24906</strain>
    </source>
</reference>
<dbReference type="InterPro" id="IPR036095">
    <property type="entry name" value="PTS_EIIB-like_sf"/>
</dbReference>
<dbReference type="PANTHER" id="PTHR30185">
    <property type="entry name" value="CRYPTIC BETA-GLUCOSIDE BGL OPERON ANTITERMINATOR"/>
    <property type="match status" value="1"/>
</dbReference>
<gene>
    <name evidence="4" type="ORF">C7380_10862</name>
</gene>
<keyword evidence="5" id="KW-1185">Reference proteome</keyword>
<comment type="caution">
    <text evidence="4">The sequence shown here is derived from an EMBL/GenBank/DDBJ whole genome shotgun (WGS) entry which is preliminary data.</text>
</comment>
<evidence type="ECO:0000313" key="4">
    <source>
        <dbReference type="EMBL" id="PWJ93233.1"/>
    </source>
</evidence>
<dbReference type="EMBL" id="QGGI01000008">
    <property type="protein sequence ID" value="PWJ93233.1"/>
    <property type="molecule type" value="Genomic_DNA"/>
</dbReference>
<dbReference type="SUPFAM" id="SSF55804">
    <property type="entry name" value="Phoshotransferase/anion transport protein"/>
    <property type="match status" value="1"/>
</dbReference>
<organism evidence="4 5">
    <name type="scientific">Oceanotoga teriensis</name>
    <dbReference type="NCBI Taxonomy" id="515440"/>
    <lineage>
        <taxon>Bacteria</taxon>
        <taxon>Thermotogati</taxon>
        <taxon>Thermotogota</taxon>
        <taxon>Thermotogae</taxon>
        <taxon>Petrotogales</taxon>
        <taxon>Petrotogaceae</taxon>
        <taxon>Oceanotoga</taxon>
    </lineage>
</organism>
<protein>
    <submittedName>
        <fullName evidence="4">Mannitol/fructose-specific phosphotransferase system IIA component</fullName>
    </submittedName>
</protein>
<dbReference type="InterPro" id="IPR002178">
    <property type="entry name" value="PTS_EIIA_type-2_dom"/>
</dbReference>
<dbReference type="CDD" id="cd00133">
    <property type="entry name" value="PTS_IIB"/>
    <property type="match status" value="1"/>
</dbReference>
<evidence type="ECO:0000313" key="5">
    <source>
        <dbReference type="Proteomes" id="UP000245921"/>
    </source>
</evidence>
<dbReference type="RefSeq" id="WP_158274821.1">
    <property type="nucleotide sequence ID" value="NZ_QGGI01000008.1"/>
</dbReference>
<feature type="domain" description="PTS EIIA type-2" evidence="2">
    <location>
        <begin position="97"/>
        <end position="238"/>
    </location>
</feature>
<evidence type="ECO:0000259" key="2">
    <source>
        <dbReference type="PROSITE" id="PS51094"/>
    </source>
</evidence>
<evidence type="ECO:0000259" key="3">
    <source>
        <dbReference type="PROSITE" id="PS51099"/>
    </source>
</evidence>
<dbReference type="SUPFAM" id="SSF52794">
    <property type="entry name" value="PTS system IIB component-like"/>
    <property type="match status" value="1"/>
</dbReference>
<keyword evidence="1" id="KW-0808">Transferase</keyword>
<dbReference type="Proteomes" id="UP000245921">
    <property type="component" value="Unassembled WGS sequence"/>
</dbReference>
<dbReference type="Gene3D" id="3.40.50.2300">
    <property type="match status" value="1"/>
</dbReference>
<dbReference type="PROSITE" id="PS51099">
    <property type="entry name" value="PTS_EIIB_TYPE_2"/>
    <property type="match status" value="1"/>
</dbReference>
<dbReference type="PROSITE" id="PS51094">
    <property type="entry name" value="PTS_EIIA_TYPE_2"/>
    <property type="match status" value="1"/>
</dbReference>
<sequence length="238" mass="28052">MEDINVLLVCGSGASSGFMAANIRKQIKKVITSIDEVDKIEKSDLLISIIPIFENIPKNTVIITPFINYKDIDMIKEKIEKIKINKKKIRLKRHLVKISNPKFFYRNLEFKNDKEALRFMTKIMEEEGYIEKSYYNEILERENRASTAFGHIAVPHSMRMNAKKTGIFILLNEKYPINWNGQLVKIVLLFAINEYEREIFYDVYDNLIVLLLEEENAYKLTECVTYKQFIKEIIRLIK</sequence>
<dbReference type="Gene3D" id="3.40.930.10">
    <property type="entry name" value="Mannitol-specific EII, Chain A"/>
    <property type="match status" value="1"/>
</dbReference>
<feature type="domain" description="PTS EIIB type-2" evidence="3">
    <location>
        <begin position="4"/>
        <end position="87"/>
    </location>
</feature>
<name>A0AA45C6Z0_9BACT</name>
<dbReference type="GO" id="GO:0008982">
    <property type="term" value="F:protein-N(PI)-phosphohistidine-sugar phosphotransferase activity"/>
    <property type="evidence" value="ECO:0007669"/>
    <property type="project" value="InterPro"/>
</dbReference>
<evidence type="ECO:0000256" key="1">
    <source>
        <dbReference type="ARBA" id="ARBA00022679"/>
    </source>
</evidence>
<proteinExistence type="predicted"/>
<dbReference type="Pfam" id="PF00359">
    <property type="entry name" value="PTS_EIIA_2"/>
    <property type="match status" value="1"/>
</dbReference>
<dbReference type="InterPro" id="IPR050661">
    <property type="entry name" value="BglG_antiterminators"/>
</dbReference>
<dbReference type="GO" id="GO:0009401">
    <property type="term" value="P:phosphoenolpyruvate-dependent sugar phosphotransferase system"/>
    <property type="evidence" value="ECO:0007669"/>
    <property type="project" value="InterPro"/>
</dbReference>